<name>A0AAD7MQ79_9AGAR</name>
<organism evidence="1 2">
    <name type="scientific">Mycena metata</name>
    <dbReference type="NCBI Taxonomy" id="1033252"/>
    <lineage>
        <taxon>Eukaryota</taxon>
        <taxon>Fungi</taxon>
        <taxon>Dikarya</taxon>
        <taxon>Basidiomycota</taxon>
        <taxon>Agaricomycotina</taxon>
        <taxon>Agaricomycetes</taxon>
        <taxon>Agaricomycetidae</taxon>
        <taxon>Agaricales</taxon>
        <taxon>Marasmiineae</taxon>
        <taxon>Mycenaceae</taxon>
        <taxon>Mycena</taxon>
    </lineage>
</organism>
<proteinExistence type="predicted"/>
<accession>A0AAD7MQ79</accession>
<gene>
    <name evidence="1" type="ORF">B0H16DRAFT_1589391</name>
</gene>
<dbReference type="AlphaFoldDB" id="A0AAD7MQ79"/>
<feature type="non-terminal residue" evidence="1">
    <location>
        <position position="1"/>
    </location>
</feature>
<evidence type="ECO:0000313" key="1">
    <source>
        <dbReference type="EMBL" id="KAJ7728043.1"/>
    </source>
</evidence>
<dbReference type="EMBL" id="JARKIB010000175">
    <property type="protein sequence ID" value="KAJ7728043.1"/>
    <property type="molecule type" value="Genomic_DNA"/>
</dbReference>
<protein>
    <submittedName>
        <fullName evidence="1">Uncharacterized protein</fullName>
    </submittedName>
</protein>
<sequence>LQWPKIPSLVIHPFQYSTSGLCLLTVVNPIAAEHFWVGCDTGDTAGVTGSYRTRTRKTRHPYPLPQTTAWYNRGYLKNAGAERIELRHIGFA</sequence>
<keyword evidence="2" id="KW-1185">Reference proteome</keyword>
<comment type="caution">
    <text evidence="1">The sequence shown here is derived from an EMBL/GenBank/DDBJ whole genome shotgun (WGS) entry which is preliminary data.</text>
</comment>
<evidence type="ECO:0000313" key="2">
    <source>
        <dbReference type="Proteomes" id="UP001215598"/>
    </source>
</evidence>
<dbReference type="Proteomes" id="UP001215598">
    <property type="component" value="Unassembled WGS sequence"/>
</dbReference>
<reference evidence="1" key="1">
    <citation type="submission" date="2023-03" db="EMBL/GenBank/DDBJ databases">
        <title>Massive genome expansion in bonnet fungi (Mycena s.s.) driven by repeated elements and novel gene families across ecological guilds.</title>
        <authorList>
            <consortium name="Lawrence Berkeley National Laboratory"/>
            <person name="Harder C.B."/>
            <person name="Miyauchi S."/>
            <person name="Viragh M."/>
            <person name="Kuo A."/>
            <person name="Thoen E."/>
            <person name="Andreopoulos B."/>
            <person name="Lu D."/>
            <person name="Skrede I."/>
            <person name="Drula E."/>
            <person name="Henrissat B."/>
            <person name="Morin E."/>
            <person name="Kohler A."/>
            <person name="Barry K."/>
            <person name="LaButti K."/>
            <person name="Morin E."/>
            <person name="Salamov A."/>
            <person name="Lipzen A."/>
            <person name="Mereny Z."/>
            <person name="Hegedus B."/>
            <person name="Baldrian P."/>
            <person name="Stursova M."/>
            <person name="Weitz H."/>
            <person name="Taylor A."/>
            <person name="Grigoriev I.V."/>
            <person name="Nagy L.G."/>
            <person name="Martin F."/>
            <person name="Kauserud H."/>
        </authorList>
    </citation>
    <scope>NUCLEOTIDE SEQUENCE</scope>
    <source>
        <strain evidence="1">CBHHK182m</strain>
    </source>
</reference>